<evidence type="ECO:0000313" key="1">
    <source>
        <dbReference type="EMBL" id="NJC27016.1"/>
    </source>
</evidence>
<protein>
    <submittedName>
        <fullName evidence="1">Uncharacterized protein</fullName>
    </submittedName>
</protein>
<gene>
    <name evidence="1" type="ORF">GGR27_002529</name>
</gene>
<comment type="caution">
    <text evidence="1">The sequence shown here is derived from an EMBL/GenBank/DDBJ whole genome shotgun (WGS) entry which is preliminary data.</text>
</comment>
<name>A0ABX0XCN5_9BACT</name>
<reference evidence="1 2" key="1">
    <citation type="submission" date="2020-03" db="EMBL/GenBank/DDBJ databases">
        <title>Genomic Encyclopedia of Type Strains, Phase IV (KMG-IV): sequencing the most valuable type-strain genomes for metagenomic binning, comparative biology and taxonomic classification.</title>
        <authorList>
            <person name="Goeker M."/>
        </authorList>
    </citation>
    <scope>NUCLEOTIDE SEQUENCE [LARGE SCALE GENOMIC DNA]</scope>
    <source>
        <strain evidence="1 2">DSM 105096</strain>
    </source>
</reference>
<proteinExistence type="predicted"/>
<dbReference type="RefSeq" id="WP_168037778.1">
    <property type="nucleotide sequence ID" value="NZ_JAATJH010000004.1"/>
</dbReference>
<dbReference type="EMBL" id="JAATJH010000004">
    <property type="protein sequence ID" value="NJC27016.1"/>
    <property type="molecule type" value="Genomic_DNA"/>
</dbReference>
<accession>A0ABX0XCN5</accession>
<dbReference type="Proteomes" id="UP000770785">
    <property type="component" value="Unassembled WGS sequence"/>
</dbReference>
<sequence length="145" mass="15598">MTVQEQIGFTLTKISQRSITIRCGVTITTAQPPIDGNIGFGAVVATRSIVVIPTISFLQDDEAFISLSIEVVFALRQTAWEALVTQDGHLLIPAGFAQHLGVIAIGSCRGYLSAKLEADAAYRDIILPTIDLTKMLVEDVLVELA</sequence>
<organism evidence="1 2">
    <name type="scientific">Neolewinella antarctica</name>
    <dbReference type="NCBI Taxonomy" id="442734"/>
    <lineage>
        <taxon>Bacteria</taxon>
        <taxon>Pseudomonadati</taxon>
        <taxon>Bacteroidota</taxon>
        <taxon>Saprospiria</taxon>
        <taxon>Saprospirales</taxon>
        <taxon>Lewinellaceae</taxon>
        <taxon>Neolewinella</taxon>
    </lineage>
</organism>
<keyword evidence="2" id="KW-1185">Reference proteome</keyword>
<evidence type="ECO:0000313" key="2">
    <source>
        <dbReference type="Proteomes" id="UP000770785"/>
    </source>
</evidence>